<dbReference type="InterPro" id="IPR013762">
    <property type="entry name" value="Integrase-like_cat_sf"/>
</dbReference>
<dbReference type="OrthoDB" id="9157643at2"/>
<dbReference type="KEGG" id="hmi:soil367_16610"/>
<keyword evidence="4" id="KW-1185">Reference proteome</keyword>
<feature type="domain" description="Tyr recombinase" evidence="2">
    <location>
        <begin position="546"/>
        <end position="685"/>
    </location>
</feature>
<name>A0A4P7XMP1_9ALTE</name>
<dbReference type="GO" id="GO:0006310">
    <property type="term" value="P:DNA recombination"/>
    <property type="evidence" value="ECO:0007669"/>
    <property type="project" value="UniProtKB-KW"/>
</dbReference>
<dbReference type="Proteomes" id="UP000298049">
    <property type="component" value="Chromosome"/>
</dbReference>
<dbReference type="GO" id="GO:0015074">
    <property type="term" value="P:DNA integration"/>
    <property type="evidence" value="ECO:0007669"/>
    <property type="project" value="InterPro"/>
</dbReference>
<protein>
    <submittedName>
        <fullName evidence="3">Site-specific integrase</fullName>
    </submittedName>
</protein>
<evidence type="ECO:0000313" key="4">
    <source>
        <dbReference type="Proteomes" id="UP000298049"/>
    </source>
</evidence>
<gene>
    <name evidence="3" type="ORF">soil367_16610</name>
</gene>
<evidence type="ECO:0000256" key="1">
    <source>
        <dbReference type="ARBA" id="ARBA00023172"/>
    </source>
</evidence>
<dbReference type="InterPro" id="IPR002104">
    <property type="entry name" value="Integrase_catalytic"/>
</dbReference>
<reference evidence="3 4" key="1">
    <citation type="submission" date="2018-07" db="EMBL/GenBank/DDBJ databases">
        <title>Marsedoiliclastica nanhaica gen. nov. sp. nov., a novel marine hydrocarbonoclastic bacterium isolated from an in-situ enriched hydrocarbon-degrading consortium in deep-sea sediment.</title>
        <authorList>
            <person name="Dong C."/>
            <person name="Ma T."/>
            <person name="Liu R."/>
            <person name="Shao Z."/>
        </authorList>
    </citation>
    <scope>NUCLEOTIDE SEQUENCE [LARGE SCALE GENOMIC DNA]</scope>
    <source>
        <strain evidence="4">soil36-7</strain>
    </source>
</reference>
<keyword evidence="1" id="KW-0233">DNA recombination</keyword>
<dbReference type="InterPro" id="IPR011010">
    <property type="entry name" value="DNA_brk_join_enz"/>
</dbReference>
<dbReference type="SUPFAM" id="SSF56349">
    <property type="entry name" value="DNA breaking-rejoining enzymes"/>
    <property type="match status" value="1"/>
</dbReference>
<proteinExistence type="predicted"/>
<dbReference type="Gene3D" id="1.10.443.10">
    <property type="entry name" value="Intergrase catalytic core"/>
    <property type="match status" value="1"/>
</dbReference>
<evidence type="ECO:0000259" key="2">
    <source>
        <dbReference type="Pfam" id="PF00589"/>
    </source>
</evidence>
<dbReference type="GO" id="GO:0003677">
    <property type="term" value="F:DNA binding"/>
    <property type="evidence" value="ECO:0007669"/>
    <property type="project" value="InterPro"/>
</dbReference>
<dbReference type="Pfam" id="PF00589">
    <property type="entry name" value="Phage_integrase"/>
    <property type="match status" value="1"/>
</dbReference>
<evidence type="ECO:0000313" key="3">
    <source>
        <dbReference type="EMBL" id="QCF27417.1"/>
    </source>
</evidence>
<organism evidence="3 4">
    <name type="scientific">Hydrocarboniclastica marina</name>
    <dbReference type="NCBI Taxonomy" id="2259620"/>
    <lineage>
        <taxon>Bacteria</taxon>
        <taxon>Pseudomonadati</taxon>
        <taxon>Pseudomonadota</taxon>
        <taxon>Gammaproteobacteria</taxon>
        <taxon>Alteromonadales</taxon>
        <taxon>Alteromonadaceae</taxon>
        <taxon>Hydrocarboniclastica</taxon>
    </lineage>
</organism>
<dbReference type="EMBL" id="CP031093">
    <property type="protein sequence ID" value="QCF27417.1"/>
    <property type="molecule type" value="Genomic_DNA"/>
</dbReference>
<accession>A0A4P7XMP1</accession>
<dbReference type="CDD" id="cd00397">
    <property type="entry name" value="DNA_BRE_C"/>
    <property type="match status" value="1"/>
</dbReference>
<dbReference type="AlphaFoldDB" id="A0A4P7XMP1"/>
<sequence>MACAGRPVMSGTGDWSGWGIRPIVRRRGAGDQARTAARAQQKRADQLQLLDQLKRQYPALVAGEPGQQLSEDEVKALFETISDAGSNHQLRDRHNFLVRGLSRGVQECGWDIPVPAPISVYRAEKEVLTPELFRELAPYRAMLQRFWDHLNGDYVPGGSTTATGGRQTGHQDLDAGQLLFSAITRGMLLNHYWATAWPEAISRGVFFAGKADRQPVSLEFRMADMAPRGSSLNFAKTSMVRRWFPDTVTALLLQRWYRNYGRSWPDERPGVLLSRYLKHVGLNPPAGSQLEWLMTHARTAAMVDIPHFVAHYAQSRDLGPSLTSECHERLWRGLAPARKLIPIEPTDIANRAPGSVNLPKMPETQLLSGQLASLNRLRDCVRVKDRYEKKRPTSAVTKALRDMLKSGGETPPLVILLAQWLKQRLTAEGSEKQTLKVSSAARYLSSIGKSLVIASVDQPNVATYAPSDWQALYERAMQESASNNEAVYRCARLAEFHHWLVDQFDVPPVNIQDERLDLRNVDAQILTPREFMRARAWLAQSADARLAAIRELILILGYRCGLRRSEVASLRIQDVPGILKPGCKHPELLVRNNLYATVKSSSSVRRLPLWLFLMDSEMAQLRQWVRLRYSEQHQLSSQALLFCSAGEPLRMLTDREVFAPIQRAMCNASGTEGMRFHHNRHSFATFSLLRLMEPQPGDYIPEQWRLDDDKQNALPRWGECFSELARLGSSGVPTRKHLWALSGWCGHLDPGESMASYLHLIDWLLGAMVRNRRNPELTMVAQASLLGVNPSGIDVIRYRHGLKGSTTAEQLLAVLARRWSRFTAQTGEEPWIVPQCPELDPAQRQVAIDPLMLYQLMATLDARYDTDPSVFEDLAESYGIEAFVIREWGDRVAEMSLLETARGTSRIRYRRTQKKVLPKNSHEKTKWDASQAPYAPSSDIFPAPPRTKRQKAEVQALFQRLQRIHEDDPDFVHKVLSDFLQNLKRSQTLIKFKSFESKRDFLRLLDMLSLKRWAFVRVNLGLDKDLQEARRFWAVRFEVPKSRVLVSRTGLRLTERNPKGVAHIDLHADETGKRMLWDVVRFVLTAAIVCLPPASMVGGILPNSE</sequence>